<dbReference type="Proteomes" id="UP000597507">
    <property type="component" value="Unassembled WGS sequence"/>
</dbReference>
<gene>
    <name evidence="1" type="ORF">GCM10010964_22120</name>
</gene>
<sequence length="99" mass="10066">MPEAAADPRFAFAAAALAPPGPGRCGARLLGRGALEARRYAPRGRHPQGPHGRDAVPVGVSGPGDLLFAPAGAGHRFGDFPDLAARVILRGPEGGEAPR</sequence>
<dbReference type="AlphaFoldDB" id="A0A8J3EDT8"/>
<name>A0A8J3EDT8_9PROT</name>
<dbReference type="EMBL" id="BMKS01000005">
    <property type="protein sequence ID" value="GGG33762.1"/>
    <property type="molecule type" value="Genomic_DNA"/>
</dbReference>
<keyword evidence="2" id="KW-1185">Reference proteome</keyword>
<comment type="caution">
    <text evidence="1">The sequence shown here is derived from an EMBL/GenBank/DDBJ whole genome shotgun (WGS) entry which is preliminary data.</text>
</comment>
<reference evidence="1 2" key="1">
    <citation type="journal article" date="2014" name="Int. J. Syst. Evol. Microbiol.">
        <title>Complete genome sequence of Corynebacterium casei LMG S-19264T (=DSM 44701T), isolated from a smear-ripened cheese.</title>
        <authorList>
            <consortium name="US DOE Joint Genome Institute (JGI-PGF)"/>
            <person name="Walter F."/>
            <person name="Albersmeier A."/>
            <person name="Kalinowski J."/>
            <person name="Ruckert C."/>
        </authorList>
    </citation>
    <scope>NUCLEOTIDE SEQUENCE [LARGE SCALE GENOMIC DNA]</scope>
    <source>
        <strain evidence="1 2">CGMCC 1.16330</strain>
    </source>
</reference>
<organism evidence="1 2">
    <name type="scientific">Caldovatus sediminis</name>
    <dbReference type="NCBI Taxonomy" id="2041189"/>
    <lineage>
        <taxon>Bacteria</taxon>
        <taxon>Pseudomonadati</taxon>
        <taxon>Pseudomonadota</taxon>
        <taxon>Alphaproteobacteria</taxon>
        <taxon>Acetobacterales</taxon>
        <taxon>Roseomonadaceae</taxon>
        <taxon>Caldovatus</taxon>
    </lineage>
</organism>
<proteinExistence type="predicted"/>
<dbReference type="RefSeq" id="WP_188900084.1">
    <property type="nucleotide sequence ID" value="NZ_BMKS01000005.1"/>
</dbReference>
<evidence type="ECO:0000313" key="1">
    <source>
        <dbReference type="EMBL" id="GGG33762.1"/>
    </source>
</evidence>
<accession>A0A8J3EDT8</accession>
<evidence type="ECO:0000313" key="2">
    <source>
        <dbReference type="Proteomes" id="UP000597507"/>
    </source>
</evidence>
<protein>
    <submittedName>
        <fullName evidence="1">Uncharacterized protein</fullName>
    </submittedName>
</protein>